<evidence type="ECO:0000313" key="2">
    <source>
        <dbReference type="Proteomes" id="UP001240639"/>
    </source>
</evidence>
<protein>
    <recommendedName>
        <fullName evidence="3">Bacterial Ig-like domain-containing protein</fullName>
    </recommendedName>
</protein>
<evidence type="ECO:0000313" key="1">
    <source>
        <dbReference type="EMBL" id="MDP4573539.1"/>
    </source>
</evidence>
<proteinExistence type="predicted"/>
<sequence>MTTESGVGAAPATLAVVATGSVPTLTFGAPTLSGPATGSTTQIRYTGSGASQPFTATSSTASAARLDTFTVHAKVDNAAGFPSGVYTVSTIVTCGQP</sequence>
<dbReference type="EMBL" id="JAVAIM010000001">
    <property type="protein sequence ID" value="MDP4573539.1"/>
    <property type="molecule type" value="Genomic_DNA"/>
</dbReference>
<reference evidence="1 2" key="1">
    <citation type="submission" date="2023-08" db="EMBL/GenBank/DDBJ databases">
        <title>genomic of G39.</title>
        <authorList>
            <person name="Wang Y."/>
        </authorList>
    </citation>
    <scope>NUCLEOTIDE SEQUENCE [LARGE SCALE GENOMIC DNA]</scope>
    <source>
        <strain evidence="1 2">G39</strain>
    </source>
</reference>
<dbReference type="RefSeq" id="WP_305931040.1">
    <property type="nucleotide sequence ID" value="NZ_JAVAIM010000001.1"/>
</dbReference>
<gene>
    <name evidence="1" type="ORF">Q9K02_00115</name>
</gene>
<dbReference type="Proteomes" id="UP001240639">
    <property type="component" value="Unassembled WGS sequence"/>
</dbReference>
<organism evidence="1 2">
    <name type="scientific">Qipengyuania profundimaris</name>
    <dbReference type="NCBI Taxonomy" id="3067652"/>
    <lineage>
        <taxon>Bacteria</taxon>
        <taxon>Pseudomonadati</taxon>
        <taxon>Pseudomonadota</taxon>
        <taxon>Alphaproteobacteria</taxon>
        <taxon>Sphingomonadales</taxon>
        <taxon>Erythrobacteraceae</taxon>
        <taxon>Qipengyuania</taxon>
    </lineage>
</organism>
<comment type="caution">
    <text evidence="1">The sequence shown here is derived from an EMBL/GenBank/DDBJ whole genome shotgun (WGS) entry which is preliminary data.</text>
</comment>
<name>A0ABT9HK55_9SPHN</name>
<accession>A0ABT9HK55</accession>
<evidence type="ECO:0008006" key="3">
    <source>
        <dbReference type="Google" id="ProtNLM"/>
    </source>
</evidence>
<keyword evidence="2" id="KW-1185">Reference proteome</keyword>